<keyword evidence="3" id="KW-0732">Signal</keyword>
<feature type="region of interest" description="Disordered" evidence="1">
    <location>
        <begin position="307"/>
        <end position="327"/>
    </location>
</feature>
<dbReference type="GeneID" id="7445061"/>
<evidence type="ECO:0000313" key="4">
    <source>
        <dbReference type="EMBL" id="EED95944.1"/>
    </source>
</evidence>
<feature type="transmembrane region" description="Helical" evidence="2">
    <location>
        <begin position="459"/>
        <end position="478"/>
    </location>
</feature>
<dbReference type="OMA" id="VMICIAP"/>
<reference evidence="4 5" key="1">
    <citation type="journal article" date="2004" name="Science">
        <title>The genome of the diatom Thalassiosira pseudonana: ecology, evolution, and metabolism.</title>
        <authorList>
            <person name="Armbrust E.V."/>
            <person name="Berges J.A."/>
            <person name="Bowler C."/>
            <person name="Green B.R."/>
            <person name="Martinez D."/>
            <person name="Putnam N.H."/>
            <person name="Zhou S."/>
            <person name="Allen A.E."/>
            <person name="Apt K.E."/>
            <person name="Bechner M."/>
            <person name="Brzezinski M.A."/>
            <person name="Chaal B.K."/>
            <person name="Chiovitti A."/>
            <person name="Davis A.K."/>
            <person name="Demarest M.S."/>
            <person name="Detter J.C."/>
            <person name="Glavina T."/>
            <person name="Goodstein D."/>
            <person name="Hadi M.Z."/>
            <person name="Hellsten U."/>
            <person name="Hildebrand M."/>
            <person name="Jenkins B.D."/>
            <person name="Jurka J."/>
            <person name="Kapitonov V.V."/>
            <person name="Kroger N."/>
            <person name="Lau W.W."/>
            <person name="Lane T.W."/>
            <person name="Larimer F.W."/>
            <person name="Lippmeier J.C."/>
            <person name="Lucas S."/>
            <person name="Medina M."/>
            <person name="Montsant A."/>
            <person name="Obornik M."/>
            <person name="Parker M.S."/>
            <person name="Palenik B."/>
            <person name="Pazour G.J."/>
            <person name="Richardson P.M."/>
            <person name="Rynearson T.A."/>
            <person name="Saito M.A."/>
            <person name="Schwartz D.C."/>
            <person name="Thamatrakoln K."/>
            <person name="Valentin K."/>
            <person name="Vardi A."/>
            <person name="Wilkerson F.P."/>
            <person name="Rokhsar D.S."/>
        </authorList>
    </citation>
    <scope>NUCLEOTIDE SEQUENCE [LARGE SCALE GENOMIC DNA]</scope>
    <source>
        <strain evidence="4 5">CCMP1335</strain>
    </source>
</reference>
<dbReference type="PaxDb" id="35128-Thaps1594"/>
<gene>
    <name evidence="4" type="ORF">THAPSDRAFT_1594</name>
</gene>
<protein>
    <submittedName>
        <fullName evidence="4">Uncharacterized protein</fullName>
    </submittedName>
</protein>
<dbReference type="RefSeq" id="XP_002286303.1">
    <property type="nucleotide sequence ID" value="XM_002286267.1"/>
</dbReference>
<keyword evidence="2" id="KW-1133">Transmembrane helix</keyword>
<feature type="compositionally biased region" description="Polar residues" evidence="1">
    <location>
        <begin position="194"/>
        <end position="246"/>
    </location>
</feature>
<keyword evidence="2" id="KW-0472">Membrane</keyword>
<dbReference type="InParanoid" id="B8BRE2"/>
<accession>B8BRE2</accession>
<feature type="region of interest" description="Disordered" evidence="1">
    <location>
        <begin position="622"/>
        <end position="667"/>
    </location>
</feature>
<evidence type="ECO:0000256" key="1">
    <source>
        <dbReference type="SAM" id="MobiDB-lite"/>
    </source>
</evidence>
<reference evidence="4 5" key="2">
    <citation type="journal article" date="2008" name="Nature">
        <title>The Phaeodactylum genome reveals the evolutionary history of diatom genomes.</title>
        <authorList>
            <person name="Bowler C."/>
            <person name="Allen A.E."/>
            <person name="Badger J.H."/>
            <person name="Grimwood J."/>
            <person name="Jabbari K."/>
            <person name="Kuo A."/>
            <person name="Maheswari U."/>
            <person name="Martens C."/>
            <person name="Maumus F."/>
            <person name="Otillar R.P."/>
            <person name="Rayko E."/>
            <person name="Salamov A."/>
            <person name="Vandepoele K."/>
            <person name="Beszteri B."/>
            <person name="Gruber A."/>
            <person name="Heijde M."/>
            <person name="Katinka M."/>
            <person name="Mock T."/>
            <person name="Valentin K."/>
            <person name="Verret F."/>
            <person name="Berges J.A."/>
            <person name="Brownlee C."/>
            <person name="Cadoret J.P."/>
            <person name="Chiovitti A."/>
            <person name="Choi C.J."/>
            <person name="Coesel S."/>
            <person name="De Martino A."/>
            <person name="Detter J.C."/>
            <person name="Durkin C."/>
            <person name="Falciatore A."/>
            <person name="Fournet J."/>
            <person name="Haruta M."/>
            <person name="Huysman M.J."/>
            <person name="Jenkins B.D."/>
            <person name="Jiroutova K."/>
            <person name="Jorgensen R.E."/>
            <person name="Joubert Y."/>
            <person name="Kaplan A."/>
            <person name="Kroger N."/>
            <person name="Kroth P.G."/>
            <person name="La Roche J."/>
            <person name="Lindquist E."/>
            <person name="Lommer M."/>
            <person name="Martin-Jezequel V."/>
            <person name="Lopez P.J."/>
            <person name="Lucas S."/>
            <person name="Mangogna M."/>
            <person name="McGinnis K."/>
            <person name="Medlin L.K."/>
            <person name="Montsant A."/>
            <person name="Oudot-Le Secq M.P."/>
            <person name="Napoli C."/>
            <person name="Obornik M."/>
            <person name="Parker M.S."/>
            <person name="Petit J.L."/>
            <person name="Porcel B.M."/>
            <person name="Poulsen N."/>
            <person name="Robison M."/>
            <person name="Rychlewski L."/>
            <person name="Rynearson T.A."/>
            <person name="Schmutz J."/>
            <person name="Shapiro H."/>
            <person name="Siaut M."/>
            <person name="Stanley M."/>
            <person name="Sussman M.R."/>
            <person name="Taylor A.R."/>
            <person name="Vardi A."/>
            <person name="von Dassow P."/>
            <person name="Vyverman W."/>
            <person name="Willis A."/>
            <person name="Wyrwicz L.S."/>
            <person name="Rokhsar D.S."/>
            <person name="Weissenbach J."/>
            <person name="Armbrust E.V."/>
            <person name="Green B.R."/>
            <person name="Van de Peer Y."/>
            <person name="Grigoriev I.V."/>
        </authorList>
    </citation>
    <scope>NUCLEOTIDE SEQUENCE [LARGE SCALE GENOMIC DNA]</scope>
    <source>
        <strain evidence="4 5">CCMP1335</strain>
    </source>
</reference>
<dbReference type="AlphaFoldDB" id="B8BRE2"/>
<dbReference type="Proteomes" id="UP000001449">
    <property type="component" value="Chromosome 1"/>
</dbReference>
<evidence type="ECO:0000256" key="2">
    <source>
        <dbReference type="SAM" id="Phobius"/>
    </source>
</evidence>
<keyword evidence="2" id="KW-0812">Transmembrane</keyword>
<dbReference type="EMBL" id="CM000638">
    <property type="protein sequence ID" value="EED95944.1"/>
    <property type="molecule type" value="Genomic_DNA"/>
</dbReference>
<name>B8BRE2_THAPS</name>
<feature type="compositionally biased region" description="Polar residues" evidence="1">
    <location>
        <begin position="648"/>
        <end position="659"/>
    </location>
</feature>
<dbReference type="HOGENOM" id="CLU_411921_0_0_1"/>
<feature type="compositionally biased region" description="Polar residues" evidence="1">
    <location>
        <begin position="162"/>
        <end position="177"/>
    </location>
</feature>
<evidence type="ECO:0000256" key="3">
    <source>
        <dbReference type="SAM" id="SignalP"/>
    </source>
</evidence>
<feature type="compositionally biased region" description="Polar residues" evidence="1">
    <location>
        <begin position="625"/>
        <end position="641"/>
    </location>
</feature>
<dbReference type="GO" id="GO:0005615">
    <property type="term" value="C:extracellular space"/>
    <property type="evidence" value="ECO:0000318"/>
    <property type="project" value="GO_Central"/>
</dbReference>
<evidence type="ECO:0000313" key="5">
    <source>
        <dbReference type="Proteomes" id="UP000001449"/>
    </source>
</evidence>
<proteinExistence type="predicted"/>
<feature type="region of interest" description="Disordered" evidence="1">
    <location>
        <begin position="149"/>
        <end position="246"/>
    </location>
</feature>
<feature type="chain" id="PRO_5002865835" evidence="3">
    <location>
        <begin position="20"/>
        <end position="667"/>
    </location>
</feature>
<feature type="signal peptide" evidence="3">
    <location>
        <begin position="1"/>
        <end position="19"/>
    </location>
</feature>
<organism evidence="4 5">
    <name type="scientific">Thalassiosira pseudonana</name>
    <name type="common">Marine diatom</name>
    <name type="synonym">Cyclotella nana</name>
    <dbReference type="NCBI Taxonomy" id="35128"/>
    <lineage>
        <taxon>Eukaryota</taxon>
        <taxon>Sar</taxon>
        <taxon>Stramenopiles</taxon>
        <taxon>Ochrophyta</taxon>
        <taxon>Bacillariophyta</taxon>
        <taxon>Coscinodiscophyceae</taxon>
        <taxon>Thalassiosirophycidae</taxon>
        <taxon>Thalassiosirales</taxon>
        <taxon>Thalassiosiraceae</taxon>
        <taxon>Thalassiosira</taxon>
    </lineage>
</organism>
<sequence>MAPFAKLMWLLPLLATASAATDSLIKATQPFHHENNRSLAICAANEGQYKFTLVTDDYPWETSWEIKDSAGAVIASGPPSSLNYGRRERYIGRGCLKEGDYILTMKDKSGDGLCCKFGPGEYELVVDDGVTVTSDDGAFASKDYPFSIGTKEGSGGDVVDSNAPTDAPTTSRPTKQPTKGPVSTTSAPTSPPSQIVSELPSQTVSELPSQTVSERPSQTASELPSQTDSEMPSSVPSITATVSPSTTRLTVPMSDFELIITTESSEIDEVELNSILSEHLLRQMKDDLPQATEVTKVDVTLTGVSRRLKKGDEDNGQGKPGKKNEVTTVADSTNVTSEEGIVVDSVNATFEESSVKTLNEEEIVIDGPTAHVFTVSGEAHFAGSAVPSTEQLDEVNQSAFEGEAGNDFANDLLSAEDPGLQSTTGISVPVFDELEGEWEEGFLFVNPAPSPENSSANTALYVVVVMFVVGLLMVAVFVHRTRGRKRARDVDHDDFGQDYPVSVADHDLPRYIDIVPDEENNSGVAVQQNDYSGGCSLYGSLCDAMDTSSQAPTEIMSNHTPAISQATPRSEMASIAESNDNAASTVNSQAENKMALYNIQENEVDLSCNNEVGYFCGSLPDRSKPSMTSEAVSVARSTKSSRFGAENNWGTKPTASEETPSIAPNYA</sequence>
<dbReference type="KEGG" id="tps:THAPSDRAFT_1594"/>
<keyword evidence="5" id="KW-1185">Reference proteome</keyword>